<proteinExistence type="inferred from homology"/>
<dbReference type="GO" id="GO:0030497">
    <property type="term" value="P:fatty acid elongation"/>
    <property type="evidence" value="ECO:0007669"/>
    <property type="project" value="TreeGrafter"/>
</dbReference>
<geneLocation type="plasmid" evidence="2">
    <name>pBac115</name>
</geneLocation>
<name>A0A097PT74_9STAP</name>
<dbReference type="Pfam" id="PF13561">
    <property type="entry name" value="adh_short_C2"/>
    <property type="match status" value="1"/>
</dbReference>
<organism evidence="2">
    <name type="scientific">Macrococcoides caseolyticum</name>
    <dbReference type="NCBI Taxonomy" id="69966"/>
    <lineage>
        <taxon>Bacteria</taxon>
        <taxon>Bacillati</taxon>
        <taxon>Bacillota</taxon>
        <taxon>Bacilli</taxon>
        <taxon>Bacillales</taxon>
        <taxon>Staphylococcaceae</taxon>
        <taxon>Macrococcoides</taxon>
    </lineage>
</organism>
<dbReference type="InterPro" id="IPR002347">
    <property type="entry name" value="SDR_fam"/>
</dbReference>
<dbReference type="SMR" id="A0A097PT74"/>
<gene>
    <name evidence="2" type="primary">tclP</name>
</gene>
<dbReference type="PROSITE" id="PS00061">
    <property type="entry name" value="ADH_SHORT"/>
    <property type="match status" value="1"/>
</dbReference>
<dbReference type="RefSeq" id="WP_172686364.1">
    <property type="nucleotide sequence ID" value="NZ_KM613043.1"/>
</dbReference>
<dbReference type="GO" id="GO:0016616">
    <property type="term" value="F:oxidoreductase activity, acting on the CH-OH group of donors, NAD or NADP as acceptor"/>
    <property type="evidence" value="ECO:0007669"/>
    <property type="project" value="TreeGrafter"/>
</dbReference>
<dbReference type="EMBL" id="KM613043">
    <property type="protein sequence ID" value="AIU53950.1"/>
    <property type="molecule type" value="Genomic_DNA"/>
</dbReference>
<dbReference type="PANTHER" id="PTHR42760">
    <property type="entry name" value="SHORT-CHAIN DEHYDROGENASES/REDUCTASES FAMILY MEMBER"/>
    <property type="match status" value="1"/>
</dbReference>
<sequence length="232" mass="26540">MNILIVGASSEIAHYIINYHKIKDQVFLLDLPSQIDNLKKWDTNFDTLDVQNNKEIETYFKECNITFDKLYYLVGINTMKNGLDFNSQEWDNIMGTNLKSFYFFVKEFTKKNVINNIPATIVSIASQHGVVANAYRTPYCVSKAGLIHLTRVLALELSLYDIRVNCVSPGFILNSKSHEFLNNPKVKKEYLSKTPLQRYITPNEVANCCIFLNNSTSITGQNLIIDGGYTIW</sequence>
<dbReference type="Gene3D" id="3.40.50.720">
    <property type="entry name" value="NAD(P)-binding Rossmann-like Domain"/>
    <property type="match status" value="1"/>
</dbReference>
<keyword evidence="2" id="KW-0614">Plasmid</keyword>
<accession>A0A097PT74</accession>
<dbReference type="InterPro" id="IPR020904">
    <property type="entry name" value="Sc_DH/Rdtase_CS"/>
</dbReference>
<evidence type="ECO:0000256" key="1">
    <source>
        <dbReference type="ARBA" id="ARBA00006484"/>
    </source>
</evidence>
<dbReference type="PRINTS" id="PR00081">
    <property type="entry name" value="GDHRDH"/>
</dbReference>
<dbReference type="AlphaFoldDB" id="A0A097PT74"/>
<dbReference type="PANTHER" id="PTHR42760:SF40">
    <property type="entry name" value="3-OXOACYL-[ACYL-CARRIER-PROTEIN] REDUCTASE, CHLOROPLASTIC"/>
    <property type="match status" value="1"/>
</dbReference>
<comment type="similarity">
    <text evidence="1">Belongs to the short-chain dehydrogenases/reductases (SDR) family.</text>
</comment>
<reference evidence="2" key="1">
    <citation type="journal article" date="2014" name="J. Bacteriol.">
        <title>Characterization of a novel plasmid-borne thiopeptide gene cluster in Staphylococcus epidermidis strain 115.</title>
        <authorList>
            <person name="Bennallack P.R."/>
            <person name="Burt S.R."/>
            <person name="Heder M.J."/>
            <person name="Robison R.A."/>
            <person name="Griffitts J.S."/>
        </authorList>
    </citation>
    <scope>NUCLEOTIDE SEQUENCE</scope>
    <source>
        <strain evidence="2">115</strain>
        <plasmid evidence="2">pBac115</plasmid>
    </source>
</reference>
<evidence type="ECO:0000313" key="2">
    <source>
        <dbReference type="EMBL" id="AIU53950.1"/>
    </source>
</evidence>
<protein>
    <submittedName>
        <fullName evidence="2">TclP</fullName>
    </submittedName>
</protein>
<dbReference type="InterPro" id="IPR036291">
    <property type="entry name" value="NAD(P)-bd_dom_sf"/>
</dbReference>
<dbReference type="SUPFAM" id="SSF51735">
    <property type="entry name" value="NAD(P)-binding Rossmann-fold domains"/>
    <property type="match status" value="1"/>
</dbReference>
<dbReference type="CDD" id="cd05233">
    <property type="entry name" value="SDR_c"/>
    <property type="match status" value="1"/>
</dbReference>